<dbReference type="Proteomes" id="UP000626109">
    <property type="component" value="Unassembled WGS sequence"/>
</dbReference>
<gene>
    <name evidence="2" type="ORF">PGLA1383_LOCUS38881</name>
    <name evidence="3" type="ORF">PGLA2088_LOCUS37434</name>
</gene>
<feature type="non-terminal residue" evidence="2">
    <location>
        <position position="118"/>
    </location>
</feature>
<feature type="region of interest" description="Disordered" evidence="1">
    <location>
        <begin position="76"/>
        <end position="99"/>
    </location>
</feature>
<protein>
    <submittedName>
        <fullName evidence="2">Uncharacterized protein</fullName>
    </submittedName>
</protein>
<reference evidence="2" key="1">
    <citation type="submission" date="2021-02" db="EMBL/GenBank/DDBJ databases">
        <authorList>
            <person name="Dougan E. K."/>
            <person name="Rhodes N."/>
            <person name="Thang M."/>
            <person name="Chan C."/>
        </authorList>
    </citation>
    <scope>NUCLEOTIDE SEQUENCE</scope>
</reference>
<sequence>APIRQFPSYVAAPPMGAQAAPAVVPQTLYYPPAQFQPPAQVQVNRPSYPSYVSGPPMSSRPSFAAQPQVMYAQQPMGLSGSVRPGNMPGSLMRIPQGATVPQRSASLGVGFGLGQRMA</sequence>
<name>A0A813GAW7_POLGL</name>
<keyword evidence="4" id="KW-1185">Reference proteome</keyword>
<evidence type="ECO:0000313" key="2">
    <source>
        <dbReference type="EMBL" id="CAE8621362.1"/>
    </source>
</evidence>
<evidence type="ECO:0000313" key="3">
    <source>
        <dbReference type="EMBL" id="CAE8713273.1"/>
    </source>
</evidence>
<dbReference type="EMBL" id="CAJNNW010032477">
    <property type="protein sequence ID" value="CAE8713273.1"/>
    <property type="molecule type" value="Genomic_DNA"/>
</dbReference>
<dbReference type="EMBL" id="CAJNNV010027720">
    <property type="protein sequence ID" value="CAE8621362.1"/>
    <property type="molecule type" value="Genomic_DNA"/>
</dbReference>
<dbReference type="AlphaFoldDB" id="A0A813GAW7"/>
<organism evidence="2 4">
    <name type="scientific">Polarella glacialis</name>
    <name type="common">Dinoflagellate</name>
    <dbReference type="NCBI Taxonomy" id="89957"/>
    <lineage>
        <taxon>Eukaryota</taxon>
        <taxon>Sar</taxon>
        <taxon>Alveolata</taxon>
        <taxon>Dinophyceae</taxon>
        <taxon>Suessiales</taxon>
        <taxon>Suessiaceae</taxon>
        <taxon>Polarella</taxon>
    </lineage>
</organism>
<accession>A0A813GAW7</accession>
<proteinExistence type="predicted"/>
<dbReference type="Proteomes" id="UP000654075">
    <property type="component" value="Unassembled WGS sequence"/>
</dbReference>
<evidence type="ECO:0000256" key="1">
    <source>
        <dbReference type="SAM" id="MobiDB-lite"/>
    </source>
</evidence>
<comment type="caution">
    <text evidence="2">The sequence shown here is derived from an EMBL/GenBank/DDBJ whole genome shotgun (WGS) entry which is preliminary data.</text>
</comment>
<evidence type="ECO:0000313" key="4">
    <source>
        <dbReference type="Proteomes" id="UP000654075"/>
    </source>
</evidence>